<feature type="region of interest" description="Disordered" evidence="2">
    <location>
        <begin position="29"/>
        <end position="64"/>
    </location>
</feature>
<evidence type="ECO:0000256" key="2">
    <source>
        <dbReference type="SAM" id="MobiDB-lite"/>
    </source>
</evidence>
<evidence type="ECO:0000313" key="4">
    <source>
        <dbReference type="Proteomes" id="UP001151760"/>
    </source>
</evidence>
<feature type="region of interest" description="Disordered" evidence="2">
    <location>
        <begin position="474"/>
        <end position="494"/>
    </location>
</feature>
<feature type="compositionally biased region" description="Polar residues" evidence="2">
    <location>
        <begin position="31"/>
        <end position="57"/>
    </location>
</feature>
<evidence type="ECO:0000313" key="3">
    <source>
        <dbReference type="EMBL" id="GJT78833.1"/>
    </source>
</evidence>
<feature type="coiled-coil region" evidence="1">
    <location>
        <begin position="270"/>
        <end position="297"/>
    </location>
</feature>
<sequence>MIKTGIRPRAAHEVPLLTVIASLHIDMEEPATTSESSRAPSTIERSPLDFSNENPLEQINKGDGAEDQGLETMASVVPPAGPLLTMRVAPNIVEEEGIAADAPLVSKRRRKRANEESNVNAPRKVLRKDFDVSYPTSSKGATAAGALEPDPSSPTIIMSLGGIYQPEWGVTNGCRLDTPSSCQELVDHLAPLGYFSELRHLPNEEFLGQFNMTLAQHVAMGSQLRLRFEQEAKLLRKSVAQVARRDQRIQAMEGEKKNLEPLLEAEADMTRAVEAKNAELVKEMESLRAQFTELQVSRDGLSHQVSTLQAQTFANMVSAGITKGFCDGLKYEVEQGEAKLDLAMVKGYDPEAEGKFIATMQALKDLKYPLIDELEKLRDAPMDLLMASSQLKILVYLEVRDPQDPWAVKEEMLLEDAIAANVSRAEKKKKCRIVFYTHGVGSTHHARSDGVPVSVPVEVPQGLAILLADVATQTDVPEEESSPKLTRSKSLALM</sequence>
<organism evidence="3 4">
    <name type="scientific">Tanacetum coccineum</name>
    <dbReference type="NCBI Taxonomy" id="301880"/>
    <lineage>
        <taxon>Eukaryota</taxon>
        <taxon>Viridiplantae</taxon>
        <taxon>Streptophyta</taxon>
        <taxon>Embryophyta</taxon>
        <taxon>Tracheophyta</taxon>
        <taxon>Spermatophyta</taxon>
        <taxon>Magnoliopsida</taxon>
        <taxon>eudicotyledons</taxon>
        <taxon>Gunneridae</taxon>
        <taxon>Pentapetalae</taxon>
        <taxon>asterids</taxon>
        <taxon>campanulids</taxon>
        <taxon>Asterales</taxon>
        <taxon>Asteraceae</taxon>
        <taxon>Asteroideae</taxon>
        <taxon>Anthemideae</taxon>
        <taxon>Anthemidinae</taxon>
        <taxon>Tanacetum</taxon>
    </lineage>
</organism>
<dbReference type="EMBL" id="BQNB010018838">
    <property type="protein sequence ID" value="GJT78833.1"/>
    <property type="molecule type" value="Genomic_DNA"/>
</dbReference>
<evidence type="ECO:0008006" key="5">
    <source>
        <dbReference type="Google" id="ProtNLM"/>
    </source>
</evidence>
<evidence type="ECO:0000256" key="1">
    <source>
        <dbReference type="SAM" id="Coils"/>
    </source>
</evidence>
<protein>
    <recommendedName>
        <fullName evidence="5">Transposase (Putative), gypsy type</fullName>
    </recommendedName>
</protein>
<reference evidence="3" key="1">
    <citation type="journal article" date="2022" name="Int. J. Mol. Sci.">
        <title>Draft Genome of Tanacetum Coccineum: Genomic Comparison of Closely Related Tanacetum-Family Plants.</title>
        <authorList>
            <person name="Yamashiro T."/>
            <person name="Shiraishi A."/>
            <person name="Nakayama K."/>
            <person name="Satake H."/>
        </authorList>
    </citation>
    <scope>NUCLEOTIDE SEQUENCE</scope>
</reference>
<comment type="caution">
    <text evidence="3">The sequence shown here is derived from an EMBL/GenBank/DDBJ whole genome shotgun (WGS) entry which is preliminary data.</text>
</comment>
<keyword evidence="4" id="KW-1185">Reference proteome</keyword>
<reference evidence="3" key="2">
    <citation type="submission" date="2022-01" db="EMBL/GenBank/DDBJ databases">
        <authorList>
            <person name="Yamashiro T."/>
            <person name="Shiraishi A."/>
            <person name="Satake H."/>
            <person name="Nakayama K."/>
        </authorList>
    </citation>
    <scope>NUCLEOTIDE SEQUENCE</scope>
</reference>
<feature type="compositionally biased region" description="Polar residues" evidence="2">
    <location>
        <begin position="483"/>
        <end position="494"/>
    </location>
</feature>
<name>A0ABQ5GVM2_9ASTR</name>
<accession>A0ABQ5GVM2</accession>
<gene>
    <name evidence="3" type="ORF">Tco_1045558</name>
</gene>
<keyword evidence="1" id="KW-0175">Coiled coil</keyword>
<dbReference type="Proteomes" id="UP001151760">
    <property type="component" value="Unassembled WGS sequence"/>
</dbReference>
<proteinExistence type="predicted"/>